<dbReference type="InterPro" id="IPR006311">
    <property type="entry name" value="TAT_signal"/>
</dbReference>
<evidence type="ECO:0000256" key="2">
    <source>
        <dbReference type="ARBA" id="ARBA00022964"/>
    </source>
</evidence>
<dbReference type="PROSITE" id="PS00083">
    <property type="entry name" value="INTRADIOL_DIOXYGENAS"/>
    <property type="match status" value="1"/>
</dbReference>
<dbReference type="STRING" id="34103.SAMN05421778_12358"/>
<keyword evidence="3" id="KW-0560">Oxidoreductase</keyword>
<dbReference type="Gene3D" id="2.60.130.10">
    <property type="entry name" value="Aromatic compound dioxygenase"/>
    <property type="match status" value="1"/>
</dbReference>
<evidence type="ECO:0000313" key="6">
    <source>
        <dbReference type="Proteomes" id="UP000026714"/>
    </source>
</evidence>
<accession>A0A059KSA8</accession>
<dbReference type="PATRIC" id="fig|1286631.3.peg.17"/>
<comment type="caution">
    <text evidence="5">The sequence shown here is derived from an EMBL/GenBank/DDBJ whole genome shotgun (WGS) entry which is preliminary data.</text>
</comment>
<organism evidence="5 6">
    <name type="scientific">Sphaerotilus natans subsp. natans DSM 6575</name>
    <dbReference type="NCBI Taxonomy" id="1286631"/>
    <lineage>
        <taxon>Bacteria</taxon>
        <taxon>Pseudomonadati</taxon>
        <taxon>Pseudomonadota</taxon>
        <taxon>Betaproteobacteria</taxon>
        <taxon>Burkholderiales</taxon>
        <taxon>Sphaerotilaceae</taxon>
        <taxon>Sphaerotilus</taxon>
    </lineage>
</organism>
<dbReference type="Pfam" id="PF00775">
    <property type="entry name" value="Dioxygenase_C"/>
    <property type="match status" value="1"/>
</dbReference>
<protein>
    <submittedName>
        <fullName evidence="5">Protocatechuate 3,4-dioxygenase subunit beta</fullName>
    </submittedName>
</protein>
<dbReference type="RefSeq" id="WP_081837877.1">
    <property type="nucleotide sequence ID" value="NZ_AZRA01000001.1"/>
</dbReference>
<dbReference type="PANTHER" id="PTHR33711:SF9">
    <property type="entry name" value="PROTOCATECHUATE 3,4-DIOXYGENASE ALPHA CHAIN"/>
    <property type="match status" value="1"/>
</dbReference>
<proteinExistence type="inferred from homology"/>
<comment type="similarity">
    <text evidence="1">Belongs to the intradiol ring-cleavage dioxygenase family.</text>
</comment>
<gene>
    <name evidence="5" type="ORF">X805_00170</name>
</gene>
<dbReference type="InterPro" id="IPR000627">
    <property type="entry name" value="Intradiol_dOase_C"/>
</dbReference>
<dbReference type="AlphaFoldDB" id="A0A059KSA8"/>
<dbReference type="PANTHER" id="PTHR33711">
    <property type="entry name" value="DIOXYGENASE, PUTATIVE (AFU_ORTHOLOGUE AFUA_2G02910)-RELATED"/>
    <property type="match status" value="1"/>
</dbReference>
<feature type="domain" description="Intradiol ring-cleavage dioxygenases" evidence="4">
    <location>
        <begin position="79"/>
        <end position="107"/>
    </location>
</feature>
<name>A0A059KSA8_9BURK</name>
<evidence type="ECO:0000313" key="5">
    <source>
        <dbReference type="EMBL" id="KDB54372.1"/>
    </source>
</evidence>
<dbReference type="GO" id="GO:0008199">
    <property type="term" value="F:ferric iron binding"/>
    <property type="evidence" value="ECO:0007669"/>
    <property type="project" value="InterPro"/>
</dbReference>
<dbReference type="InterPro" id="IPR015889">
    <property type="entry name" value="Intradiol_dOase_core"/>
</dbReference>
<dbReference type="GO" id="GO:0016702">
    <property type="term" value="F:oxidoreductase activity, acting on single donors with incorporation of molecular oxygen, incorporation of two atoms of oxygen"/>
    <property type="evidence" value="ECO:0007669"/>
    <property type="project" value="InterPro"/>
</dbReference>
<keyword evidence="6" id="KW-1185">Reference proteome</keyword>
<keyword evidence="2 5" id="KW-0223">Dioxygenase</keyword>
<evidence type="ECO:0000256" key="1">
    <source>
        <dbReference type="ARBA" id="ARBA00007825"/>
    </source>
</evidence>
<dbReference type="SUPFAM" id="SSF49482">
    <property type="entry name" value="Aromatic compound dioxygenase"/>
    <property type="match status" value="1"/>
</dbReference>
<dbReference type="eggNOG" id="COG3485">
    <property type="taxonomic scope" value="Bacteria"/>
</dbReference>
<dbReference type="InterPro" id="IPR050770">
    <property type="entry name" value="Intradiol_RC_Dioxygenase"/>
</dbReference>
<dbReference type="PROSITE" id="PS51318">
    <property type="entry name" value="TAT"/>
    <property type="match status" value="1"/>
</dbReference>
<dbReference type="Proteomes" id="UP000026714">
    <property type="component" value="Unassembled WGS sequence"/>
</dbReference>
<evidence type="ECO:0000256" key="3">
    <source>
        <dbReference type="ARBA" id="ARBA00023002"/>
    </source>
</evidence>
<dbReference type="EMBL" id="AZRA01000001">
    <property type="protein sequence ID" value="KDB54372.1"/>
    <property type="molecule type" value="Genomic_DNA"/>
</dbReference>
<reference evidence="5 6" key="1">
    <citation type="journal article" date="2014" name="FEMS Microbiol. Ecol.">
        <title>Sphaerotilus natans encrusted with nanoball-shaped Fe(III) oxide minerals formed by nitrate-reducing mixotrophic Fe(II) oxidation.</title>
        <authorList>
            <person name="Park S."/>
            <person name="Kim D.H."/>
            <person name="Lee J.H."/>
            <person name="Hur H.G."/>
        </authorList>
    </citation>
    <scope>NUCLEOTIDE SEQUENCE [LARGE SCALE GENOMIC DNA]</scope>
    <source>
        <strain evidence="5 6">DSM 6575</strain>
    </source>
</reference>
<evidence type="ECO:0000259" key="4">
    <source>
        <dbReference type="PROSITE" id="PS00083"/>
    </source>
</evidence>
<sequence>MPPILPTSRRSLLLQGAGVVIASSLPLGGRDARAQAVALRPTPSQTEGPFYPVALPADRDADLLRNGRAVYTPRQVAWVGGTVTDTQGRPLAGGVVEIWQCDEAGHYHHPGDGDRADAAFQGFGQVTLARDGRFRFRTLRPAPYTGRTPHIHVKVKLGGRELLTTQFYVQGDPGNARDALWRRLDAEAQAALTRPFVPGPDGFSADYAVVVRT</sequence>